<dbReference type="InterPro" id="IPR008255">
    <property type="entry name" value="Pyr_nucl-diS_OxRdtase_2_AS"/>
</dbReference>
<sequence>MEGSAAAPLRTRICIIGSGPAAHTAAIYAARAELKPVLFEGWMANDIAAGGQLTTTTDVENFPGFPNGIMGADLMDNCRAQSLRFGTNILSETVTAVDFSACPFRVSADSTTVLADAVIVATGAVARRLHFPGSDAYWNRGISACAVCDGAAPIFRNKPIAVIGGGDSAMEESNFLTKYGSHVYIIHRRNTFRASKIMQARALENPKIKVLWDSEVVEAYGGANGGPLAGVKVKNLLNGEVSDLQVSGLFFAIGHEPATKFLGGQLELDSDGYVETKPGSTHTSVKGVFAAGDVQDKKYRQAITAAGSGFTLLLMINVHTYQSGELLFPCEFQ</sequence>
<evidence type="ECO:0000256" key="2">
    <source>
        <dbReference type="ARBA" id="ARBA00022630"/>
    </source>
</evidence>
<name>A0A3L6EJN8_MAIZE</name>
<dbReference type="AlphaFoldDB" id="A0A3L6EJN8"/>
<evidence type="ECO:0000256" key="9">
    <source>
        <dbReference type="RuleBase" id="RU003880"/>
    </source>
</evidence>
<keyword evidence="4 10" id="KW-0521">NADP</keyword>
<accession>A0A3L6EJN8</accession>
<keyword evidence="8 9" id="KW-0676">Redox-active center</keyword>
<dbReference type="NCBIfam" id="TIGR01292">
    <property type="entry name" value="TRX_reduct"/>
    <property type="match status" value="1"/>
</dbReference>
<dbReference type="FunFam" id="3.50.50.60:FF:000064">
    <property type="entry name" value="Thioredoxin reductase"/>
    <property type="match status" value="1"/>
</dbReference>
<comment type="similarity">
    <text evidence="1 9">Belongs to the class-II pyridine nucleotide-disulfide oxidoreductase family.</text>
</comment>
<dbReference type="SUPFAM" id="SSF51905">
    <property type="entry name" value="FAD/NAD(P)-binding domain"/>
    <property type="match status" value="1"/>
</dbReference>
<dbReference type="EMBL" id="NCVQ01000006">
    <property type="protein sequence ID" value="PWZ21176.1"/>
    <property type="molecule type" value="Genomic_DNA"/>
</dbReference>
<dbReference type="PROSITE" id="PS00573">
    <property type="entry name" value="PYRIDINE_REDOX_2"/>
    <property type="match status" value="1"/>
</dbReference>
<dbReference type="GO" id="GO:0004791">
    <property type="term" value="F:thioredoxin-disulfide reductase (NADPH) activity"/>
    <property type="evidence" value="ECO:0007669"/>
    <property type="project" value="UniProtKB-UniRule"/>
</dbReference>
<dbReference type="PANTHER" id="PTHR48105">
    <property type="entry name" value="THIOREDOXIN REDUCTASE 1-RELATED-RELATED"/>
    <property type="match status" value="1"/>
</dbReference>
<dbReference type="Proteomes" id="UP000251960">
    <property type="component" value="Chromosome 5"/>
</dbReference>
<dbReference type="GO" id="GO:0019430">
    <property type="term" value="P:removal of superoxide radicals"/>
    <property type="evidence" value="ECO:0007669"/>
    <property type="project" value="UniProtKB-UniRule"/>
</dbReference>
<dbReference type="Gene3D" id="3.50.50.60">
    <property type="entry name" value="FAD/NAD(P)-binding domain"/>
    <property type="match status" value="2"/>
</dbReference>
<keyword evidence="5" id="KW-0249">Electron transport</keyword>
<reference evidence="12" key="1">
    <citation type="journal article" date="2018" name="Nat. Genet.">
        <title>Extensive intraspecific gene order and gene structural variations between Mo17 and other maize genomes.</title>
        <authorList>
            <person name="Sun S."/>
            <person name="Zhou Y."/>
            <person name="Chen J."/>
            <person name="Shi J."/>
            <person name="Zhao H."/>
            <person name="Zhao H."/>
            <person name="Song W."/>
            <person name="Zhang M."/>
            <person name="Cui Y."/>
            <person name="Dong X."/>
            <person name="Liu H."/>
            <person name="Ma X."/>
            <person name="Jiao Y."/>
            <person name="Wang B."/>
            <person name="Wei X."/>
            <person name="Stein J.C."/>
            <person name="Glaubitz J.C."/>
            <person name="Lu F."/>
            <person name="Yu G."/>
            <person name="Liang C."/>
            <person name="Fengler K."/>
            <person name="Li B."/>
            <person name="Rafalski A."/>
            <person name="Schnable P.S."/>
            <person name="Ware D.H."/>
            <person name="Buckler E.S."/>
            <person name="Lai J."/>
        </authorList>
    </citation>
    <scope>NUCLEOTIDE SEQUENCE [LARGE SCALE GENOMIC DNA]</scope>
    <source>
        <tissue evidence="12">Seedling</tissue>
    </source>
</reference>
<keyword evidence="2 9" id="KW-0285">Flavoprotein</keyword>
<dbReference type="InterPro" id="IPR050097">
    <property type="entry name" value="Ferredoxin-NADP_redctase_2"/>
</dbReference>
<dbReference type="ExpressionAtlas" id="A0A3L6EJN8">
    <property type="expression patterns" value="baseline and differential"/>
</dbReference>
<evidence type="ECO:0000256" key="10">
    <source>
        <dbReference type="RuleBase" id="RU003881"/>
    </source>
</evidence>
<comment type="caution">
    <text evidence="12">The sequence shown here is derived from an EMBL/GenBank/DDBJ whole genome shotgun (WGS) entry which is preliminary data.</text>
</comment>
<proteinExistence type="inferred from homology"/>
<comment type="cofactor">
    <cofactor evidence="10">
        <name>FAD</name>
        <dbReference type="ChEBI" id="CHEBI:57692"/>
    </cofactor>
    <text evidence="10">Binds 1 FAD per subunit.</text>
</comment>
<keyword evidence="7" id="KW-1015">Disulfide bond</keyword>
<dbReference type="InterPro" id="IPR005982">
    <property type="entry name" value="Thioredox_Rdtase"/>
</dbReference>
<comment type="subunit">
    <text evidence="9">Homodimer.</text>
</comment>
<dbReference type="Pfam" id="PF07992">
    <property type="entry name" value="Pyr_redox_2"/>
    <property type="match status" value="1"/>
</dbReference>
<protein>
    <recommendedName>
        <fullName evidence="9">Thioredoxin reductase</fullName>
        <ecNumber evidence="9">1.8.1.9</ecNumber>
    </recommendedName>
</protein>
<evidence type="ECO:0000259" key="11">
    <source>
        <dbReference type="Pfam" id="PF07992"/>
    </source>
</evidence>
<dbReference type="PRINTS" id="PR00469">
    <property type="entry name" value="PNDRDTASEII"/>
</dbReference>
<dbReference type="PRINTS" id="PR00368">
    <property type="entry name" value="FADPNR"/>
</dbReference>
<gene>
    <name evidence="12" type="primary">NTRB_1</name>
    <name evidence="12" type="ORF">Zm00014a_022717</name>
</gene>
<dbReference type="InterPro" id="IPR023753">
    <property type="entry name" value="FAD/NAD-binding_dom"/>
</dbReference>
<evidence type="ECO:0000256" key="3">
    <source>
        <dbReference type="ARBA" id="ARBA00022827"/>
    </source>
</evidence>
<evidence type="ECO:0000256" key="8">
    <source>
        <dbReference type="ARBA" id="ARBA00023284"/>
    </source>
</evidence>
<keyword evidence="5" id="KW-0813">Transport</keyword>
<evidence type="ECO:0000256" key="4">
    <source>
        <dbReference type="ARBA" id="ARBA00022857"/>
    </source>
</evidence>
<keyword evidence="6 9" id="KW-0560">Oxidoreductase</keyword>
<evidence type="ECO:0000256" key="5">
    <source>
        <dbReference type="ARBA" id="ARBA00022982"/>
    </source>
</evidence>
<evidence type="ECO:0000313" key="12">
    <source>
        <dbReference type="EMBL" id="PWZ21176.1"/>
    </source>
</evidence>
<comment type="catalytic activity">
    <reaction evidence="9">
        <text>[thioredoxin]-dithiol + NADP(+) = [thioredoxin]-disulfide + NADPH + H(+)</text>
        <dbReference type="Rhea" id="RHEA:20345"/>
        <dbReference type="Rhea" id="RHEA-COMP:10698"/>
        <dbReference type="Rhea" id="RHEA-COMP:10700"/>
        <dbReference type="ChEBI" id="CHEBI:15378"/>
        <dbReference type="ChEBI" id="CHEBI:29950"/>
        <dbReference type="ChEBI" id="CHEBI:50058"/>
        <dbReference type="ChEBI" id="CHEBI:57783"/>
        <dbReference type="ChEBI" id="CHEBI:58349"/>
        <dbReference type="EC" id="1.8.1.9"/>
    </reaction>
</comment>
<dbReference type="EC" id="1.8.1.9" evidence="9"/>
<dbReference type="InterPro" id="IPR036188">
    <property type="entry name" value="FAD/NAD-bd_sf"/>
</dbReference>
<evidence type="ECO:0000256" key="1">
    <source>
        <dbReference type="ARBA" id="ARBA00009333"/>
    </source>
</evidence>
<evidence type="ECO:0000256" key="7">
    <source>
        <dbReference type="ARBA" id="ARBA00023157"/>
    </source>
</evidence>
<feature type="domain" description="FAD/NAD(P)-binding" evidence="11">
    <location>
        <begin position="12"/>
        <end position="309"/>
    </location>
</feature>
<dbReference type="GO" id="GO:0005737">
    <property type="term" value="C:cytoplasm"/>
    <property type="evidence" value="ECO:0007669"/>
    <property type="project" value="InterPro"/>
</dbReference>
<keyword evidence="3 9" id="KW-0274">FAD</keyword>
<organism evidence="12">
    <name type="scientific">Zea mays</name>
    <name type="common">Maize</name>
    <dbReference type="NCBI Taxonomy" id="4577"/>
    <lineage>
        <taxon>Eukaryota</taxon>
        <taxon>Viridiplantae</taxon>
        <taxon>Streptophyta</taxon>
        <taxon>Embryophyta</taxon>
        <taxon>Tracheophyta</taxon>
        <taxon>Spermatophyta</taxon>
        <taxon>Magnoliopsida</taxon>
        <taxon>Liliopsida</taxon>
        <taxon>Poales</taxon>
        <taxon>Poaceae</taxon>
        <taxon>PACMAD clade</taxon>
        <taxon>Panicoideae</taxon>
        <taxon>Andropogonodae</taxon>
        <taxon>Andropogoneae</taxon>
        <taxon>Tripsacinae</taxon>
        <taxon>Zea</taxon>
    </lineage>
</organism>
<evidence type="ECO:0000256" key="6">
    <source>
        <dbReference type="ARBA" id="ARBA00023002"/>
    </source>
</evidence>